<keyword evidence="1" id="KW-0812">Transmembrane</keyword>
<proteinExistence type="predicted"/>
<feature type="transmembrane region" description="Helical" evidence="1">
    <location>
        <begin position="163"/>
        <end position="184"/>
    </location>
</feature>
<dbReference type="EMBL" id="CP046904">
    <property type="protein sequence ID" value="QGZ40324.1"/>
    <property type="molecule type" value="Genomic_DNA"/>
</dbReference>
<keyword evidence="6" id="KW-1185">Reference proteome</keyword>
<keyword evidence="1" id="KW-0472">Membrane</keyword>
<feature type="transmembrane region" description="Helical" evidence="1">
    <location>
        <begin position="71"/>
        <end position="88"/>
    </location>
</feature>
<protein>
    <submittedName>
        <fullName evidence="3">DUF1624 domain-containing protein</fullName>
    </submittedName>
    <submittedName>
        <fullName evidence="4">Putative acyltransferase</fullName>
    </submittedName>
</protein>
<dbReference type="PANTHER" id="PTHR31061">
    <property type="entry name" value="LD22376P"/>
    <property type="match status" value="1"/>
</dbReference>
<keyword evidence="4" id="KW-0012">Acyltransferase</keyword>
<feature type="transmembrane region" description="Helical" evidence="1">
    <location>
        <begin position="260"/>
        <end position="281"/>
    </location>
</feature>
<feature type="transmembrane region" description="Helical" evidence="1">
    <location>
        <begin position="231"/>
        <end position="251"/>
    </location>
</feature>
<dbReference type="RefSeq" id="WP_145880543.1">
    <property type="nucleotide sequence ID" value="NZ_VLKW01000012.1"/>
</dbReference>
<gene>
    <name evidence="3" type="ORF">GO485_15535</name>
    <name evidence="4" type="ORF">IP92_05079</name>
</gene>
<dbReference type="PANTHER" id="PTHR31061:SF24">
    <property type="entry name" value="LD22376P"/>
    <property type="match status" value="1"/>
</dbReference>
<evidence type="ECO:0000313" key="4">
    <source>
        <dbReference type="EMBL" id="TWI43514.1"/>
    </source>
</evidence>
<evidence type="ECO:0000256" key="1">
    <source>
        <dbReference type="SAM" id="Phobius"/>
    </source>
</evidence>
<dbReference type="EMBL" id="VLKW01000012">
    <property type="protein sequence ID" value="TWI43514.1"/>
    <property type="molecule type" value="Genomic_DNA"/>
</dbReference>
<name>A0A562PGD5_9BURK</name>
<accession>A0A562PGD5</accession>
<dbReference type="AlphaFoldDB" id="A0A562PGD5"/>
<feature type="transmembrane region" description="Helical" evidence="1">
    <location>
        <begin position="314"/>
        <end position="334"/>
    </location>
</feature>
<feature type="transmembrane region" description="Helical" evidence="1">
    <location>
        <begin position="33"/>
        <end position="51"/>
    </location>
</feature>
<reference evidence="3 6" key="3">
    <citation type="submission" date="2019-12" db="EMBL/GenBank/DDBJ databases">
        <title>Draft Genome Sequences of Six Type Strains of the Genus Massilia.</title>
        <authorList>
            <person name="Miess H."/>
            <person name="Frediansyah A."/>
            <person name="Goeker M."/>
            <person name="Gross H."/>
        </authorList>
    </citation>
    <scope>NUCLEOTIDE SEQUENCE [LARGE SCALE GENOMIC DNA]</scope>
    <source>
        <strain evidence="3 6">DSM 26639</strain>
    </source>
</reference>
<feature type="transmembrane region" description="Helical" evidence="1">
    <location>
        <begin position="367"/>
        <end position="388"/>
    </location>
</feature>
<keyword evidence="4" id="KW-0808">Transferase</keyword>
<reference evidence="4" key="2">
    <citation type="submission" date="2019-07" db="EMBL/GenBank/DDBJ databases">
        <authorList>
            <person name="Whitman W."/>
            <person name="Huntemann M."/>
            <person name="Clum A."/>
            <person name="Pillay M."/>
            <person name="Palaniappan K."/>
            <person name="Varghese N."/>
            <person name="Mikhailova N."/>
            <person name="Stamatis D."/>
            <person name="Reddy T."/>
            <person name="Daum C."/>
            <person name="Shapiro N."/>
            <person name="Ivanova N."/>
            <person name="Kyrpides N."/>
            <person name="Woyke T."/>
        </authorList>
    </citation>
    <scope>NUCLEOTIDE SEQUENCE</scope>
    <source>
        <strain evidence="4">CGMCC 1.10685</strain>
    </source>
</reference>
<feature type="transmembrane region" description="Helical" evidence="1">
    <location>
        <begin position="108"/>
        <end position="127"/>
    </location>
</feature>
<evidence type="ECO:0000313" key="5">
    <source>
        <dbReference type="Proteomes" id="UP000315112"/>
    </source>
</evidence>
<feature type="domain" description="Heparan-alpha-glucosaminide N-acetyltransferase catalytic" evidence="2">
    <location>
        <begin position="27"/>
        <end position="147"/>
    </location>
</feature>
<keyword evidence="1" id="KW-1133">Transmembrane helix</keyword>
<dbReference type="Proteomes" id="UP000437862">
    <property type="component" value="Chromosome"/>
</dbReference>
<dbReference type="Proteomes" id="UP000315112">
    <property type="component" value="Unassembled WGS sequence"/>
</dbReference>
<sequence length="396" mass="42306">MANGVRLHVVSTQQSLAPSSHPARTARLPAIDLLRGLAVIGMILVAYAGDWEHRFTILTHADWRGFALADMIFPTFLFCVGAALPFSFGRRAAGGKAALAANVVRRSVALIALGIFLNLLPAFDFGSVRLMGILQRIGLCYLLVGLWCIAAGRRTEAGFRIPLGAVLGATGAVVAGYGALLLAWDAPGCGPACFDSAHSLPTVVDRALFGVHHLWPYGMTNGQVTYEPEGLVSTLGALINVLAGTATTLALQRRRDVKTFAALAVAGVLCLAAGQLLDPLIPVVKKIWTPSFALLSTGFSLLLFLLLMRVRAGWTFVMVFGTNATLAFIGISLLDTLMQLPLLGGPRASLHDAAAHLLGQAIPEARIASATYSVLLLLLLAFLLWQLYRRRIFFKL</sequence>
<dbReference type="GO" id="GO:0016746">
    <property type="term" value="F:acyltransferase activity"/>
    <property type="evidence" value="ECO:0007669"/>
    <property type="project" value="UniProtKB-KW"/>
</dbReference>
<dbReference type="InterPro" id="IPR012429">
    <property type="entry name" value="HGSNAT_cat"/>
</dbReference>
<reference evidence="4 5" key="1">
    <citation type="journal article" date="2015" name="Stand. Genomic Sci.">
        <title>Genomic Encyclopedia of Bacterial and Archaeal Type Strains, Phase III: the genomes of soil and plant-associated and newly described type strains.</title>
        <authorList>
            <person name="Whitman W.B."/>
            <person name="Woyke T."/>
            <person name="Klenk H.P."/>
            <person name="Zhou Y."/>
            <person name="Lilburn T.G."/>
            <person name="Beck B.J."/>
            <person name="De Vos P."/>
            <person name="Vandamme P."/>
            <person name="Eisen J.A."/>
            <person name="Garrity G."/>
            <person name="Hugenholtz P."/>
            <person name="Kyrpides N.C."/>
        </authorList>
    </citation>
    <scope>NUCLEOTIDE SEQUENCE [LARGE SCALE GENOMIC DNA]</scope>
    <source>
        <strain evidence="4 5">CGMCC 1.10685</strain>
    </source>
</reference>
<dbReference type="Pfam" id="PF07786">
    <property type="entry name" value="HGSNAT_cat"/>
    <property type="match status" value="1"/>
</dbReference>
<feature type="transmembrane region" description="Helical" evidence="1">
    <location>
        <begin position="287"/>
        <end position="307"/>
    </location>
</feature>
<evidence type="ECO:0000259" key="2">
    <source>
        <dbReference type="Pfam" id="PF07786"/>
    </source>
</evidence>
<evidence type="ECO:0000313" key="6">
    <source>
        <dbReference type="Proteomes" id="UP000437862"/>
    </source>
</evidence>
<organism evidence="4 5">
    <name type="scientific">Pseudoduganella flava</name>
    <dbReference type="NCBI Taxonomy" id="871742"/>
    <lineage>
        <taxon>Bacteria</taxon>
        <taxon>Pseudomonadati</taxon>
        <taxon>Pseudomonadota</taxon>
        <taxon>Betaproteobacteria</taxon>
        <taxon>Burkholderiales</taxon>
        <taxon>Oxalobacteraceae</taxon>
        <taxon>Telluria group</taxon>
        <taxon>Pseudoduganella</taxon>
    </lineage>
</organism>
<evidence type="ECO:0000313" key="3">
    <source>
        <dbReference type="EMBL" id="QGZ40324.1"/>
    </source>
</evidence>
<feature type="transmembrane region" description="Helical" evidence="1">
    <location>
        <begin position="133"/>
        <end position="151"/>
    </location>
</feature>